<dbReference type="InterPro" id="IPR047127">
    <property type="entry name" value="MutT-like"/>
</dbReference>
<dbReference type="GO" id="GO:0006281">
    <property type="term" value="P:DNA repair"/>
    <property type="evidence" value="ECO:0007669"/>
    <property type="project" value="UniProtKB-KW"/>
</dbReference>
<dbReference type="SUPFAM" id="SSF55811">
    <property type="entry name" value="Nudix"/>
    <property type="match status" value="1"/>
</dbReference>
<keyword evidence="4" id="KW-0235">DNA replication</keyword>
<evidence type="ECO:0000256" key="2">
    <source>
        <dbReference type="ARBA" id="ARBA00005582"/>
    </source>
</evidence>
<dbReference type="GO" id="GO:0046872">
    <property type="term" value="F:metal ion binding"/>
    <property type="evidence" value="ECO:0007669"/>
    <property type="project" value="UniProtKB-KW"/>
</dbReference>
<evidence type="ECO:0000256" key="6">
    <source>
        <dbReference type="ARBA" id="ARBA00022763"/>
    </source>
</evidence>
<evidence type="ECO:0000313" key="13">
    <source>
        <dbReference type="EMBL" id="MPM73373.1"/>
    </source>
</evidence>
<evidence type="ECO:0000256" key="7">
    <source>
        <dbReference type="ARBA" id="ARBA00022801"/>
    </source>
</evidence>
<keyword evidence="9" id="KW-0234">DNA repair</keyword>
<comment type="caution">
    <text evidence="13">The sequence shown here is derived from an EMBL/GenBank/DDBJ whole genome shotgun (WGS) entry which is preliminary data.</text>
</comment>
<evidence type="ECO:0000256" key="11">
    <source>
        <dbReference type="ARBA" id="ARBA00038905"/>
    </source>
</evidence>
<evidence type="ECO:0000256" key="10">
    <source>
        <dbReference type="ARBA" id="ARBA00035861"/>
    </source>
</evidence>
<evidence type="ECO:0000259" key="12">
    <source>
        <dbReference type="PROSITE" id="PS51462"/>
    </source>
</evidence>
<dbReference type="Pfam" id="PF00293">
    <property type="entry name" value="NUDIX"/>
    <property type="match status" value="1"/>
</dbReference>
<accession>A0A645C985</accession>
<dbReference type="EC" id="3.6.1.55" evidence="11"/>
<evidence type="ECO:0000256" key="3">
    <source>
        <dbReference type="ARBA" id="ARBA00022457"/>
    </source>
</evidence>
<dbReference type="AlphaFoldDB" id="A0A645C985"/>
<feature type="domain" description="Nudix hydrolase" evidence="12">
    <location>
        <begin position="1"/>
        <end position="128"/>
    </location>
</feature>
<evidence type="ECO:0000256" key="1">
    <source>
        <dbReference type="ARBA" id="ARBA00001946"/>
    </source>
</evidence>
<dbReference type="GO" id="GO:0035539">
    <property type="term" value="F:8-oxo-7,8-dihydrodeoxyguanosine triphosphate pyrophosphatase activity"/>
    <property type="evidence" value="ECO:0007669"/>
    <property type="project" value="UniProtKB-EC"/>
</dbReference>
<dbReference type="InterPro" id="IPR020476">
    <property type="entry name" value="Nudix_hydrolase"/>
</dbReference>
<dbReference type="GO" id="GO:0006260">
    <property type="term" value="P:DNA replication"/>
    <property type="evidence" value="ECO:0007669"/>
    <property type="project" value="UniProtKB-KW"/>
</dbReference>
<protein>
    <recommendedName>
        <fullName evidence="11">8-oxo-dGTP diphosphatase</fullName>
        <ecNumber evidence="11">3.6.1.55</ecNumber>
    </recommendedName>
</protein>
<proteinExistence type="inferred from homology"/>
<reference evidence="13" key="1">
    <citation type="submission" date="2019-08" db="EMBL/GenBank/DDBJ databases">
        <authorList>
            <person name="Kucharzyk K."/>
            <person name="Murdoch R.W."/>
            <person name="Higgins S."/>
            <person name="Loffler F."/>
        </authorList>
    </citation>
    <scope>NUCLEOTIDE SEQUENCE</scope>
</reference>
<evidence type="ECO:0000256" key="4">
    <source>
        <dbReference type="ARBA" id="ARBA00022705"/>
    </source>
</evidence>
<name>A0A645C985_9ZZZZ</name>
<dbReference type="NCBIfam" id="TIGR00586">
    <property type="entry name" value="mutt"/>
    <property type="match status" value="1"/>
</dbReference>
<dbReference type="InterPro" id="IPR003561">
    <property type="entry name" value="Mutator_MutT"/>
</dbReference>
<dbReference type="GO" id="GO:0044716">
    <property type="term" value="F:8-oxo-GDP phosphatase activity"/>
    <property type="evidence" value="ECO:0007669"/>
    <property type="project" value="TreeGrafter"/>
</dbReference>
<keyword evidence="5" id="KW-0479">Metal-binding</keyword>
<dbReference type="CDD" id="cd03425">
    <property type="entry name" value="NUDIX_MutT_NudA_like"/>
    <property type="match status" value="1"/>
</dbReference>
<dbReference type="PANTHER" id="PTHR47707:SF1">
    <property type="entry name" value="NUDIX HYDROLASE FAMILY PROTEIN"/>
    <property type="match status" value="1"/>
</dbReference>
<dbReference type="PANTHER" id="PTHR47707">
    <property type="entry name" value="8-OXO-DGTP DIPHOSPHATASE"/>
    <property type="match status" value="1"/>
</dbReference>
<comment type="cofactor">
    <cofactor evidence="1">
        <name>Mg(2+)</name>
        <dbReference type="ChEBI" id="CHEBI:18420"/>
    </cofactor>
</comment>
<comment type="catalytic activity">
    <reaction evidence="10">
        <text>8-oxo-dGTP + H2O = 8-oxo-dGMP + diphosphate + H(+)</text>
        <dbReference type="Rhea" id="RHEA:31575"/>
        <dbReference type="ChEBI" id="CHEBI:15377"/>
        <dbReference type="ChEBI" id="CHEBI:15378"/>
        <dbReference type="ChEBI" id="CHEBI:33019"/>
        <dbReference type="ChEBI" id="CHEBI:63224"/>
        <dbReference type="ChEBI" id="CHEBI:77896"/>
        <dbReference type="EC" id="3.6.1.55"/>
    </reaction>
</comment>
<gene>
    <name evidence="13" type="primary">mutT</name>
    <name evidence="13" type="ORF">SDC9_120353</name>
</gene>
<keyword evidence="3" id="KW-0515">Mutator protein</keyword>
<sequence>MTRVSAAIIKNSDNEILICQRGLGGSCEFLWEFPGGKIEPGESPEECLVRECREELEIDIEVLSLFEQTKYSYPEREIEFMFFCASLNKGVPTPSVHNCIKWVSPDELEEYEFCPADVSVIEKLAKGM</sequence>
<dbReference type="Gene3D" id="3.90.79.10">
    <property type="entry name" value="Nucleoside Triphosphate Pyrophosphohydrolase"/>
    <property type="match status" value="1"/>
</dbReference>
<evidence type="ECO:0000256" key="8">
    <source>
        <dbReference type="ARBA" id="ARBA00022842"/>
    </source>
</evidence>
<dbReference type="InterPro" id="IPR000086">
    <property type="entry name" value="NUDIX_hydrolase_dom"/>
</dbReference>
<organism evidence="13">
    <name type="scientific">bioreactor metagenome</name>
    <dbReference type="NCBI Taxonomy" id="1076179"/>
    <lineage>
        <taxon>unclassified sequences</taxon>
        <taxon>metagenomes</taxon>
        <taxon>ecological metagenomes</taxon>
    </lineage>
</organism>
<dbReference type="PROSITE" id="PS51462">
    <property type="entry name" value="NUDIX"/>
    <property type="match status" value="1"/>
</dbReference>
<dbReference type="EMBL" id="VSSQ01025321">
    <property type="protein sequence ID" value="MPM73373.1"/>
    <property type="molecule type" value="Genomic_DNA"/>
</dbReference>
<dbReference type="GO" id="GO:0008413">
    <property type="term" value="F:8-oxo-7,8-dihydroguanosine triphosphate pyrophosphatase activity"/>
    <property type="evidence" value="ECO:0007669"/>
    <property type="project" value="InterPro"/>
</dbReference>
<keyword evidence="7 13" id="KW-0378">Hydrolase</keyword>
<keyword evidence="6" id="KW-0227">DNA damage</keyword>
<keyword evidence="8" id="KW-0460">Magnesium</keyword>
<evidence type="ECO:0000256" key="9">
    <source>
        <dbReference type="ARBA" id="ARBA00023204"/>
    </source>
</evidence>
<dbReference type="PRINTS" id="PR00502">
    <property type="entry name" value="NUDIXFAMILY"/>
</dbReference>
<evidence type="ECO:0000256" key="5">
    <source>
        <dbReference type="ARBA" id="ARBA00022723"/>
    </source>
</evidence>
<dbReference type="InterPro" id="IPR015797">
    <property type="entry name" value="NUDIX_hydrolase-like_dom_sf"/>
</dbReference>
<dbReference type="GO" id="GO:0044715">
    <property type="term" value="F:8-oxo-dGDP phosphatase activity"/>
    <property type="evidence" value="ECO:0007669"/>
    <property type="project" value="TreeGrafter"/>
</dbReference>
<comment type="similarity">
    <text evidence="2">Belongs to the Nudix hydrolase family.</text>
</comment>